<evidence type="ECO:0000313" key="2">
    <source>
        <dbReference type="EMBL" id="BAS72151.1"/>
    </source>
</evidence>
<evidence type="ECO:0000313" key="3">
    <source>
        <dbReference type="Proteomes" id="UP000059680"/>
    </source>
</evidence>
<dbReference type="AlphaFoldDB" id="A0A0P0V330"/>
<evidence type="ECO:0000256" key="1">
    <source>
        <dbReference type="SAM" id="MobiDB-lite"/>
    </source>
</evidence>
<dbReference type="InParanoid" id="A0A0P0V330"/>
<reference evidence="3" key="1">
    <citation type="journal article" date="2005" name="Nature">
        <title>The map-based sequence of the rice genome.</title>
        <authorList>
            <consortium name="International rice genome sequencing project (IRGSP)"/>
            <person name="Matsumoto T."/>
            <person name="Wu J."/>
            <person name="Kanamori H."/>
            <person name="Katayose Y."/>
            <person name="Fujisawa M."/>
            <person name="Namiki N."/>
            <person name="Mizuno H."/>
            <person name="Yamamoto K."/>
            <person name="Antonio B.A."/>
            <person name="Baba T."/>
            <person name="Sakata K."/>
            <person name="Nagamura Y."/>
            <person name="Aoki H."/>
            <person name="Arikawa K."/>
            <person name="Arita K."/>
            <person name="Bito T."/>
            <person name="Chiden Y."/>
            <person name="Fujitsuka N."/>
            <person name="Fukunaka R."/>
            <person name="Hamada M."/>
            <person name="Harada C."/>
            <person name="Hayashi A."/>
            <person name="Hijishita S."/>
            <person name="Honda M."/>
            <person name="Hosokawa S."/>
            <person name="Ichikawa Y."/>
            <person name="Idonuma A."/>
            <person name="Iijima M."/>
            <person name="Ikeda M."/>
            <person name="Ikeno M."/>
            <person name="Ito K."/>
            <person name="Ito S."/>
            <person name="Ito T."/>
            <person name="Ito Y."/>
            <person name="Ito Y."/>
            <person name="Iwabuchi A."/>
            <person name="Kamiya K."/>
            <person name="Karasawa W."/>
            <person name="Kurita K."/>
            <person name="Katagiri S."/>
            <person name="Kikuta A."/>
            <person name="Kobayashi H."/>
            <person name="Kobayashi N."/>
            <person name="Machita K."/>
            <person name="Maehara T."/>
            <person name="Masukawa M."/>
            <person name="Mizubayashi T."/>
            <person name="Mukai Y."/>
            <person name="Nagasaki H."/>
            <person name="Nagata Y."/>
            <person name="Naito S."/>
            <person name="Nakashima M."/>
            <person name="Nakama Y."/>
            <person name="Nakamichi Y."/>
            <person name="Nakamura M."/>
            <person name="Meguro A."/>
            <person name="Negishi M."/>
            <person name="Ohta I."/>
            <person name="Ohta T."/>
            <person name="Okamoto M."/>
            <person name="Ono N."/>
            <person name="Saji S."/>
            <person name="Sakaguchi M."/>
            <person name="Sakai K."/>
            <person name="Shibata M."/>
            <person name="Shimokawa T."/>
            <person name="Song J."/>
            <person name="Takazaki Y."/>
            <person name="Terasawa K."/>
            <person name="Tsugane M."/>
            <person name="Tsuji K."/>
            <person name="Ueda S."/>
            <person name="Waki K."/>
            <person name="Yamagata H."/>
            <person name="Yamamoto M."/>
            <person name="Yamamoto S."/>
            <person name="Yamane H."/>
            <person name="Yoshiki S."/>
            <person name="Yoshihara R."/>
            <person name="Yukawa K."/>
            <person name="Zhong H."/>
            <person name="Yano M."/>
            <person name="Yuan Q."/>
            <person name="Ouyang S."/>
            <person name="Liu J."/>
            <person name="Jones K.M."/>
            <person name="Gansberger K."/>
            <person name="Moffat K."/>
            <person name="Hill J."/>
            <person name="Bera J."/>
            <person name="Fadrosh D."/>
            <person name="Jin S."/>
            <person name="Johri S."/>
            <person name="Kim M."/>
            <person name="Overton L."/>
            <person name="Reardon M."/>
            <person name="Tsitrin T."/>
            <person name="Vuong H."/>
            <person name="Weaver B."/>
            <person name="Ciecko A."/>
            <person name="Tallon L."/>
            <person name="Jackson J."/>
            <person name="Pai G."/>
            <person name="Aken S.V."/>
            <person name="Utterback T."/>
            <person name="Reidmuller S."/>
            <person name="Feldblyum T."/>
            <person name="Hsiao J."/>
            <person name="Zismann V."/>
            <person name="Iobst S."/>
            <person name="de Vazeille A.R."/>
            <person name="Buell C.R."/>
            <person name="Ying K."/>
            <person name="Li Y."/>
            <person name="Lu T."/>
            <person name="Huang Y."/>
            <person name="Zhao Q."/>
            <person name="Feng Q."/>
            <person name="Zhang L."/>
            <person name="Zhu J."/>
            <person name="Weng Q."/>
            <person name="Mu J."/>
            <person name="Lu Y."/>
            <person name="Fan D."/>
            <person name="Liu Y."/>
            <person name="Guan J."/>
            <person name="Zhang Y."/>
            <person name="Yu S."/>
            <person name="Liu X."/>
            <person name="Zhang Y."/>
            <person name="Hong G."/>
            <person name="Han B."/>
            <person name="Choisne N."/>
            <person name="Demange N."/>
            <person name="Orjeda G."/>
            <person name="Samain S."/>
            <person name="Cattolico L."/>
            <person name="Pelletier E."/>
            <person name="Couloux A."/>
            <person name="Segurens B."/>
            <person name="Wincker P."/>
            <person name="D'Hont A."/>
            <person name="Scarpelli C."/>
            <person name="Weissenbach J."/>
            <person name="Salanoubat M."/>
            <person name="Quetier F."/>
            <person name="Yu Y."/>
            <person name="Kim H.R."/>
            <person name="Rambo T."/>
            <person name="Currie J."/>
            <person name="Collura K."/>
            <person name="Luo M."/>
            <person name="Yang T."/>
            <person name="Ammiraju J.S.S."/>
            <person name="Engler F."/>
            <person name="Soderlund C."/>
            <person name="Wing R.A."/>
            <person name="Palmer L.E."/>
            <person name="de la Bastide M."/>
            <person name="Spiegel L."/>
            <person name="Nascimento L."/>
            <person name="Zutavern T."/>
            <person name="O'Shaughnessy A."/>
            <person name="Dike S."/>
            <person name="Dedhia N."/>
            <person name="Preston R."/>
            <person name="Balija V."/>
            <person name="McCombie W.R."/>
            <person name="Chow T."/>
            <person name="Chen H."/>
            <person name="Chung M."/>
            <person name="Chen C."/>
            <person name="Shaw J."/>
            <person name="Wu H."/>
            <person name="Hsiao K."/>
            <person name="Chao Y."/>
            <person name="Chu M."/>
            <person name="Cheng C."/>
            <person name="Hour A."/>
            <person name="Lee P."/>
            <person name="Lin S."/>
            <person name="Lin Y."/>
            <person name="Liou J."/>
            <person name="Liu S."/>
            <person name="Hsing Y."/>
            <person name="Raghuvanshi S."/>
            <person name="Mohanty A."/>
            <person name="Bharti A.K."/>
            <person name="Gaur A."/>
            <person name="Gupta V."/>
            <person name="Kumar D."/>
            <person name="Ravi V."/>
            <person name="Vij S."/>
            <person name="Kapur A."/>
            <person name="Khurana P."/>
            <person name="Khurana P."/>
            <person name="Khurana J.P."/>
            <person name="Tyagi A.K."/>
            <person name="Gaikwad K."/>
            <person name="Singh A."/>
            <person name="Dalal V."/>
            <person name="Srivastava S."/>
            <person name="Dixit A."/>
            <person name="Pal A.K."/>
            <person name="Ghazi I.A."/>
            <person name="Yadav M."/>
            <person name="Pandit A."/>
            <person name="Bhargava A."/>
            <person name="Sureshbabu K."/>
            <person name="Batra K."/>
            <person name="Sharma T.R."/>
            <person name="Mohapatra T."/>
            <person name="Singh N.K."/>
            <person name="Messing J."/>
            <person name="Nelson A.B."/>
            <person name="Fuks G."/>
            <person name="Kavchok S."/>
            <person name="Keizer G."/>
            <person name="Linton E."/>
            <person name="Llaca V."/>
            <person name="Song R."/>
            <person name="Tanyolac B."/>
            <person name="Young S."/>
            <person name="Ho-Il K."/>
            <person name="Hahn J.H."/>
            <person name="Sangsakoo G."/>
            <person name="Vanavichit A."/>
            <person name="de Mattos Luiz.A.T."/>
            <person name="Zimmer P.D."/>
            <person name="Malone G."/>
            <person name="Dellagostin O."/>
            <person name="de Oliveira A.C."/>
            <person name="Bevan M."/>
            <person name="Bancroft I."/>
            <person name="Minx P."/>
            <person name="Cordum H."/>
            <person name="Wilson R."/>
            <person name="Cheng Z."/>
            <person name="Jin W."/>
            <person name="Jiang J."/>
            <person name="Leong S.A."/>
            <person name="Iwama H."/>
            <person name="Gojobori T."/>
            <person name="Itoh T."/>
            <person name="Niimura Y."/>
            <person name="Fujii Y."/>
            <person name="Habara T."/>
            <person name="Sakai H."/>
            <person name="Sato Y."/>
            <person name="Wilson G."/>
            <person name="Kumar K."/>
            <person name="McCouch S."/>
            <person name="Juretic N."/>
            <person name="Hoen D."/>
            <person name="Wright S."/>
            <person name="Bruskiewich R."/>
            <person name="Bureau T."/>
            <person name="Miyao A."/>
            <person name="Hirochika H."/>
            <person name="Nishikawa T."/>
            <person name="Kadowaki K."/>
            <person name="Sugiura M."/>
            <person name="Burr B."/>
            <person name="Sasaki T."/>
        </authorList>
    </citation>
    <scope>NUCLEOTIDE SEQUENCE [LARGE SCALE GENOMIC DNA]</scope>
    <source>
        <strain evidence="3">cv. Nipponbare</strain>
    </source>
</reference>
<protein>
    <submittedName>
        <fullName evidence="2">Os01g0367750 protein</fullName>
    </submittedName>
</protein>
<gene>
    <name evidence="2" type="ordered locus">Os01g0367750</name>
    <name evidence="2" type="ORF">OSNPB_010367750</name>
</gene>
<accession>A0A0P0V330</accession>
<feature type="compositionally biased region" description="Gly residues" evidence="1">
    <location>
        <begin position="39"/>
        <end position="51"/>
    </location>
</feature>
<reference evidence="2 3" key="2">
    <citation type="journal article" date="2013" name="Plant Cell Physiol.">
        <title>Rice Annotation Project Database (RAP-DB): an integrative and interactive database for rice genomics.</title>
        <authorList>
            <person name="Sakai H."/>
            <person name="Lee S.S."/>
            <person name="Tanaka T."/>
            <person name="Numa H."/>
            <person name="Kim J."/>
            <person name="Kawahara Y."/>
            <person name="Wakimoto H."/>
            <person name="Yang C.C."/>
            <person name="Iwamoto M."/>
            <person name="Abe T."/>
            <person name="Yamada Y."/>
            <person name="Muto A."/>
            <person name="Inokuchi H."/>
            <person name="Ikemura T."/>
            <person name="Matsumoto T."/>
            <person name="Sasaki T."/>
            <person name="Itoh T."/>
        </authorList>
    </citation>
    <scope>NUCLEOTIDE SEQUENCE [LARGE SCALE GENOMIC DNA]</scope>
    <source>
        <strain evidence="3">cv. Nipponbare</strain>
    </source>
</reference>
<keyword evidence="3" id="KW-1185">Reference proteome</keyword>
<reference evidence="2 3" key="3">
    <citation type="journal article" date="2013" name="Rice">
        <title>Improvement of the Oryza sativa Nipponbare reference genome using next generation sequence and optical map data.</title>
        <authorList>
            <person name="Kawahara Y."/>
            <person name="de la Bastide M."/>
            <person name="Hamilton J.P."/>
            <person name="Kanamori H."/>
            <person name="McCombie W.R."/>
            <person name="Ouyang S."/>
            <person name="Schwartz D.C."/>
            <person name="Tanaka T."/>
            <person name="Wu J."/>
            <person name="Zhou S."/>
            <person name="Childs K.L."/>
            <person name="Davidson R.M."/>
            <person name="Lin H."/>
            <person name="Quesada-Ocampo L."/>
            <person name="Vaillancourt B."/>
            <person name="Sakai H."/>
            <person name="Lee S.S."/>
            <person name="Kim J."/>
            <person name="Numa H."/>
            <person name="Itoh T."/>
            <person name="Buell C.R."/>
            <person name="Matsumoto T."/>
        </authorList>
    </citation>
    <scope>NUCLEOTIDE SEQUENCE [LARGE SCALE GENOMIC DNA]</scope>
    <source>
        <strain evidence="3">cv. Nipponbare</strain>
    </source>
</reference>
<dbReference type="PaxDb" id="39947-A0A0P0V330"/>
<sequence length="112" mass="11553">MEVEAAGWRQHPAMEAEAGLLEAALAMEAEAHWLEAASGHGGRGGPAGVGGPATEAEARRLEAAPGHGGRGGGGRRRTVKERRSEEDGDGTAQCSDGEETAHGVVFACRVFY</sequence>
<organism evidence="2 3">
    <name type="scientific">Oryza sativa subsp. japonica</name>
    <name type="common">Rice</name>
    <dbReference type="NCBI Taxonomy" id="39947"/>
    <lineage>
        <taxon>Eukaryota</taxon>
        <taxon>Viridiplantae</taxon>
        <taxon>Streptophyta</taxon>
        <taxon>Embryophyta</taxon>
        <taxon>Tracheophyta</taxon>
        <taxon>Spermatophyta</taxon>
        <taxon>Magnoliopsida</taxon>
        <taxon>Liliopsida</taxon>
        <taxon>Poales</taxon>
        <taxon>Poaceae</taxon>
        <taxon>BOP clade</taxon>
        <taxon>Oryzoideae</taxon>
        <taxon>Oryzeae</taxon>
        <taxon>Oryzinae</taxon>
        <taxon>Oryza</taxon>
        <taxon>Oryza sativa</taxon>
    </lineage>
</organism>
<dbReference type="EMBL" id="AP014957">
    <property type="protein sequence ID" value="BAS72151.1"/>
    <property type="molecule type" value="Genomic_DNA"/>
</dbReference>
<dbReference type="Proteomes" id="UP000059680">
    <property type="component" value="Chromosome 1"/>
</dbReference>
<proteinExistence type="predicted"/>
<feature type="region of interest" description="Disordered" evidence="1">
    <location>
        <begin position="36"/>
        <end position="99"/>
    </location>
</feature>
<name>A0A0P0V330_ORYSJ</name>